<sequence>MYPNSFQVLGNLEASSSTAHPITTQTMTVDDLSSTYTVEESVAVMDQRDVTGCRCHRILKGGDEAVWPPSLEGTLAPGLKLYSDRHCMHTRYRGCISRCHSPSGSLGAVNGNDNNVWTHHPYVKSPQLDGCPLFPRVRRLGTALTSSRRIIISGQGLAPDSFLQQACSRTITQIAGNEELAKVLIRDLSEGARRPEAQTISDYLCKLINAREGEQGTGRNRLLRLSYKLAQETQIYPGHLVLGEIDIAPSPFAGGGYSDVYEGSHKGAKVCVKVLRVSGKDDQLKFLRVSTFISASHSESLSKASVGMYEGDHSMVVLVARKHFTAHRTVHPRLYSAEDLPCFSIDGQRQYTVFSPKPSGNFPPPSGISLVALSDMELNNPQVLDIIEGLAYLHLSRIIHGDLKSQNVLISESGRALLTDFGLSHVALMSGLHGSSGLTAVGTFNWMAPELFNERTAPTKESDIWAFGCLCYEIYTGYNPFYQYTSPGGVIAALLRDELPKRPTNSDIRVPSGLPDDDWIWNLMTSSCWSKDPKDRSSSQVIRNAVAERLGHGNISEAHSRKILCNPNVEERDSFNQLDLQEIAGILCQIVL</sequence>
<proteinExistence type="predicted"/>
<protein>
    <recommendedName>
        <fullName evidence="1">Protein kinase domain-containing protein</fullName>
    </recommendedName>
</protein>
<dbReference type="AlphaFoldDB" id="A0AAD5YK43"/>
<dbReference type="PROSITE" id="PS00108">
    <property type="entry name" value="PROTEIN_KINASE_ST"/>
    <property type="match status" value="1"/>
</dbReference>
<dbReference type="InterPro" id="IPR011009">
    <property type="entry name" value="Kinase-like_dom_sf"/>
</dbReference>
<dbReference type="GO" id="GO:0005524">
    <property type="term" value="F:ATP binding"/>
    <property type="evidence" value="ECO:0007669"/>
    <property type="project" value="InterPro"/>
</dbReference>
<comment type="caution">
    <text evidence="2">The sequence shown here is derived from an EMBL/GenBank/DDBJ whole genome shotgun (WGS) entry which is preliminary data.</text>
</comment>
<dbReference type="EMBL" id="JANIEX010001991">
    <property type="protein sequence ID" value="KAJ3552865.1"/>
    <property type="molecule type" value="Genomic_DNA"/>
</dbReference>
<dbReference type="SMART" id="SM00220">
    <property type="entry name" value="S_TKc"/>
    <property type="match status" value="1"/>
</dbReference>
<accession>A0AAD5YK43</accession>
<evidence type="ECO:0000313" key="3">
    <source>
        <dbReference type="Proteomes" id="UP001213000"/>
    </source>
</evidence>
<dbReference type="PANTHER" id="PTHR44329">
    <property type="entry name" value="SERINE/THREONINE-PROTEIN KINASE TNNI3K-RELATED"/>
    <property type="match status" value="1"/>
</dbReference>
<dbReference type="Proteomes" id="UP001213000">
    <property type="component" value="Unassembled WGS sequence"/>
</dbReference>
<dbReference type="InterPro" id="IPR000719">
    <property type="entry name" value="Prot_kinase_dom"/>
</dbReference>
<dbReference type="PROSITE" id="PS50011">
    <property type="entry name" value="PROTEIN_KINASE_DOM"/>
    <property type="match status" value="1"/>
</dbReference>
<dbReference type="InterPro" id="IPR051681">
    <property type="entry name" value="Ser/Thr_Kinases-Pseudokinases"/>
</dbReference>
<dbReference type="SUPFAM" id="SSF56112">
    <property type="entry name" value="Protein kinase-like (PK-like)"/>
    <property type="match status" value="1"/>
</dbReference>
<organism evidence="2 3">
    <name type="scientific">Leucocoprinus birnbaumii</name>
    <dbReference type="NCBI Taxonomy" id="56174"/>
    <lineage>
        <taxon>Eukaryota</taxon>
        <taxon>Fungi</taxon>
        <taxon>Dikarya</taxon>
        <taxon>Basidiomycota</taxon>
        <taxon>Agaricomycotina</taxon>
        <taxon>Agaricomycetes</taxon>
        <taxon>Agaricomycetidae</taxon>
        <taxon>Agaricales</taxon>
        <taxon>Agaricineae</taxon>
        <taxon>Agaricaceae</taxon>
        <taxon>Leucocoprinus</taxon>
    </lineage>
</organism>
<reference evidence="2" key="1">
    <citation type="submission" date="2022-07" db="EMBL/GenBank/DDBJ databases">
        <title>Genome Sequence of Leucocoprinus birnbaumii.</title>
        <authorList>
            <person name="Buettner E."/>
        </authorList>
    </citation>
    <scope>NUCLEOTIDE SEQUENCE</scope>
    <source>
        <strain evidence="2">VT141</strain>
    </source>
</reference>
<dbReference type="Pfam" id="PF00069">
    <property type="entry name" value="Pkinase"/>
    <property type="match status" value="1"/>
</dbReference>
<name>A0AAD5YK43_9AGAR</name>
<feature type="domain" description="Protein kinase" evidence="1">
    <location>
        <begin position="246"/>
        <end position="555"/>
    </location>
</feature>
<dbReference type="InterPro" id="IPR008271">
    <property type="entry name" value="Ser/Thr_kinase_AS"/>
</dbReference>
<keyword evidence="3" id="KW-1185">Reference proteome</keyword>
<dbReference type="GO" id="GO:0004674">
    <property type="term" value="F:protein serine/threonine kinase activity"/>
    <property type="evidence" value="ECO:0007669"/>
    <property type="project" value="TreeGrafter"/>
</dbReference>
<evidence type="ECO:0000313" key="2">
    <source>
        <dbReference type="EMBL" id="KAJ3552865.1"/>
    </source>
</evidence>
<gene>
    <name evidence="2" type="ORF">NP233_g12776</name>
</gene>
<dbReference type="Gene3D" id="1.10.510.10">
    <property type="entry name" value="Transferase(Phosphotransferase) domain 1"/>
    <property type="match status" value="1"/>
</dbReference>
<evidence type="ECO:0000259" key="1">
    <source>
        <dbReference type="PROSITE" id="PS50011"/>
    </source>
</evidence>